<dbReference type="RefSeq" id="WP_121450832.1">
    <property type="nucleotide sequence ID" value="NZ_RBWE01000001.1"/>
</dbReference>
<evidence type="ECO:0000313" key="3">
    <source>
        <dbReference type="EMBL" id="RKO66396.1"/>
    </source>
</evidence>
<dbReference type="Gene3D" id="3.30.450.380">
    <property type="match status" value="1"/>
</dbReference>
<protein>
    <submittedName>
        <fullName evidence="3">CpaF family protein</fullName>
    </submittedName>
</protein>
<dbReference type="CDD" id="cd01130">
    <property type="entry name" value="VirB11-like_ATPase"/>
    <property type="match status" value="1"/>
</dbReference>
<name>A0A494WSU2_9FIRM</name>
<keyword evidence="4" id="KW-1185">Reference proteome</keyword>
<proteinExistence type="inferred from homology"/>
<comment type="caution">
    <text evidence="3">The sequence shown here is derived from an EMBL/GenBank/DDBJ whole genome shotgun (WGS) entry which is preliminary data.</text>
</comment>
<dbReference type="AlphaFoldDB" id="A0A494WSU2"/>
<gene>
    <name evidence="3" type="ORF">D7024_05185</name>
</gene>
<dbReference type="PANTHER" id="PTHR30486:SF6">
    <property type="entry name" value="TYPE IV PILUS RETRACTATION ATPASE PILT"/>
    <property type="match status" value="1"/>
</dbReference>
<dbReference type="GO" id="GO:0016887">
    <property type="term" value="F:ATP hydrolysis activity"/>
    <property type="evidence" value="ECO:0007669"/>
    <property type="project" value="InterPro"/>
</dbReference>
<dbReference type="EMBL" id="RBWE01000001">
    <property type="protein sequence ID" value="RKO66396.1"/>
    <property type="molecule type" value="Genomic_DNA"/>
</dbReference>
<comment type="similarity">
    <text evidence="1">Belongs to the GSP E family.</text>
</comment>
<accession>A0A494WSU2</accession>
<dbReference type="InterPro" id="IPR027417">
    <property type="entry name" value="P-loop_NTPase"/>
</dbReference>
<dbReference type="Gene3D" id="3.40.50.300">
    <property type="entry name" value="P-loop containing nucleotide triphosphate hydrolases"/>
    <property type="match status" value="1"/>
</dbReference>
<dbReference type="Pfam" id="PF00437">
    <property type="entry name" value="T2SSE"/>
    <property type="match status" value="1"/>
</dbReference>
<reference evidence="3 4" key="1">
    <citation type="submission" date="2018-10" db="EMBL/GenBank/DDBJ databases">
        <authorList>
            <person name="Grouzdev D.S."/>
            <person name="Krutkina M.S."/>
            <person name="Tourova T.P."/>
            <person name="Nazina T.N."/>
        </authorList>
    </citation>
    <scope>NUCLEOTIDE SEQUENCE [LARGE SCALE GENOMIC DNA]</scope>
    <source>
        <strain evidence="3 4">435</strain>
    </source>
</reference>
<dbReference type="InterPro" id="IPR001482">
    <property type="entry name" value="T2SS/T4SS_dom"/>
</dbReference>
<dbReference type="Proteomes" id="UP000271256">
    <property type="component" value="Unassembled WGS sequence"/>
</dbReference>
<evidence type="ECO:0000313" key="4">
    <source>
        <dbReference type="Proteomes" id="UP000271256"/>
    </source>
</evidence>
<feature type="domain" description="Bacterial type II secretion system protein E" evidence="2">
    <location>
        <begin position="62"/>
        <end position="307"/>
    </location>
</feature>
<sequence>MEFHDLLKRVRYRVVKKCGDLFLQDREDRTRQEEVIRKEVRELVGREDTGLEKEVISYLIGLGPVERFLEEPDVNEIMINKRNEIWIERAGSKMERVDVEFESDEELLTFVHRIVHRCGRRVNFNKPLVDARLPDGSRVNAVVPPSAPNPVVTIRRFVVKYFSEEDLIAQGYMNREMADFFRYAVRGRLNIIVCGATGSGKTTFLRLLASHIPENERLIVIEDTRELALDHPHVVSLEACEKASIYELMVNALRMRPSRIILGEVRGAEAFELLQAMGTGHEGSLTSLHTNFGKMEAIHRLVRAMIRVGGMTAEDLIAQISETVDMTVFIKKFPDGRRRITHVTEVRSENGRPVFNDIYRYDYAGAKHVAVGRLSDELLERMRENLLGEPLPAIAPFGKKQEGGKTCLSLHAL</sequence>
<dbReference type="OrthoDB" id="9810761at2"/>
<dbReference type="PANTHER" id="PTHR30486">
    <property type="entry name" value="TWITCHING MOTILITY PROTEIN PILT"/>
    <property type="match status" value="1"/>
</dbReference>
<evidence type="ECO:0000259" key="2">
    <source>
        <dbReference type="Pfam" id="PF00437"/>
    </source>
</evidence>
<organism evidence="3 4">
    <name type="scientific">Desulfofundulus salinus</name>
    <dbReference type="NCBI Taxonomy" id="2419843"/>
    <lineage>
        <taxon>Bacteria</taxon>
        <taxon>Bacillati</taxon>
        <taxon>Bacillota</taxon>
        <taxon>Clostridia</taxon>
        <taxon>Eubacteriales</taxon>
        <taxon>Peptococcaceae</taxon>
        <taxon>Desulfofundulus</taxon>
    </lineage>
</organism>
<dbReference type="InterPro" id="IPR050921">
    <property type="entry name" value="T4SS_GSP_E_ATPase"/>
</dbReference>
<evidence type="ECO:0000256" key="1">
    <source>
        <dbReference type="ARBA" id="ARBA00006611"/>
    </source>
</evidence>
<dbReference type="SUPFAM" id="SSF52540">
    <property type="entry name" value="P-loop containing nucleoside triphosphate hydrolases"/>
    <property type="match status" value="1"/>
</dbReference>